<dbReference type="Gene3D" id="1.25.40.10">
    <property type="entry name" value="Tetratricopeptide repeat domain"/>
    <property type="match status" value="1"/>
</dbReference>
<dbReference type="EMBL" id="BAFH01000003">
    <property type="protein sequence ID" value="GAB62552.1"/>
    <property type="molecule type" value="Genomic_DNA"/>
</dbReference>
<dbReference type="Proteomes" id="UP000002985">
    <property type="component" value="Unassembled WGS sequence"/>
</dbReference>
<evidence type="ECO:0000259" key="1">
    <source>
        <dbReference type="Pfam" id="PF13098"/>
    </source>
</evidence>
<protein>
    <recommendedName>
        <fullName evidence="1">Thioredoxin-like fold domain-containing protein</fullName>
    </recommendedName>
</protein>
<dbReference type="InterPro" id="IPR012336">
    <property type="entry name" value="Thioredoxin-like_fold"/>
</dbReference>
<comment type="caution">
    <text evidence="2">The sequence shown here is derived from an EMBL/GenBank/DDBJ whole genome shotgun (WGS) entry which is preliminary data.</text>
</comment>
<evidence type="ECO:0000313" key="3">
    <source>
        <dbReference type="Proteomes" id="UP000002985"/>
    </source>
</evidence>
<dbReference type="InterPro" id="IPR036249">
    <property type="entry name" value="Thioredoxin-like_sf"/>
</dbReference>
<dbReference type="SUPFAM" id="SSF52833">
    <property type="entry name" value="Thioredoxin-like"/>
    <property type="match status" value="1"/>
</dbReference>
<dbReference type="Gene3D" id="3.40.30.10">
    <property type="entry name" value="Glutaredoxin"/>
    <property type="match status" value="1"/>
</dbReference>
<sequence>MTYPNAAVTDYINRNFIPLHVSTQSNSDLLNKYRIFWTPTILVLDSDGTEYYRFHGFLPSDEFIPQLEFGLGKMVLEKHDYKTSSTKLKSVVDKYPKSGIAPEAQYWLGVSEYKATHNVDALLNAWRKIMKDYPNSIWADKVSFAF</sequence>
<organism evidence="2 3">
    <name type="scientific">Candidatus Jettenia caeni</name>
    <dbReference type="NCBI Taxonomy" id="247490"/>
    <lineage>
        <taxon>Bacteria</taxon>
        <taxon>Pseudomonadati</taxon>
        <taxon>Planctomycetota</taxon>
        <taxon>Candidatus Brocadiia</taxon>
        <taxon>Candidatus Brocadiales</taxon>
        <taxon>Candidatus Brocadiaceae</taxon>
        <taxon>Candidatus Jettenia</taxon>
    </lineage>
</organism>
<dbReference type="STRING" id="247490.KSU1_C0956"/>
<keyword evidence="3" id="KW-1185">Reference proteome</keyword>
<dbReference type="Pfam" id="PF13098">
    <property type="entry name" value="Thioredoxin_2"/>
    <property type="match status" value="1"/>
</dbReference>
<proteinExistence type="predicted"/>
<dbReference type="InterPro" id="IPR011990">
    <property type="entry name" value="TPR-like_helical_dom_sf"/>
</dbReference>
<dbReference type="OrthoDB" id="9811036at2"/>
<evidence type="ECO:0000313" key="2">
    <source>
        <dbReference type="EMBL" id="GAB62552.1"/>
    </source>
</evidence>
<reference evidence="2 3" key="1">
    <citation type="journal article" date="2012" name="FEBS Lett.">
        <title>Anammox organism KSU-1 expresses a NirK-type copper-containing nitrite reductase instead of a NirS-type with cytochrome cd1.</title>
        <authorList>
            <person name="Hira D."/>
            <person name="Toh H."/>
            <person name="Migita C.T."/>
            <person name="Okubo H."/>
            <person name="Nishiyama T."/>
            <person name="Hattori M."/>
            <person name="Furukawa K."/>
            <person name="Fujii T."/>
        </authorList>
    </citation>
    <scope>NUCLEOTIDE SEQUENCE [LARGE SCALE GENOMIC DNA]</scope>
</reference>
<feature type="domain" description="Thioredoxin-like fold" evidence="1">
    <location>
        <begin position="10"/>
        <end position="65"/>
    </location>
</feature>
<accession>I3ILF7</accession>
<name>I3ILF7_9BACT</name>
<dbReference type="AlphaFoldDB" id="I3ILF7"/>
<dbReference type="eggNOG" id="COG1729">
    <property type="taxonomic scope" value="Bacteria"/>
</dbReference>
<gene>
    <name evidence="2" type="ORF">KSU1_C0956</name>
</gene>